<dbReference type="PhylomeDB" id="Q16FF6"/>
<evidence type="ECO:0000313" key="3">
    <source>
        <dbReference type="Proteomes" id="UP000682892"/>
    </source>
</evidence>
<dbReference type="HOGENOM" id="CLU_2135919_0_0_1"/>
<gene>
    <name evidence="2" type="ORF">AaeL_AAEL014773</name>
</gene>
<organism evidence="2 3">
    <name type="scientific">Aedes aegypti</name>
    <name type="common">Yellowfever mosquito</name>
    <name type="synonym">Culex aegypti</name>
    <dbReference type="NCBI Taxonomy" id="7159"/>
    <lineage>
        <taxon>Eukaryota</taxon>
        <taxon>Metazoa</taxon>
        <taxon>Ecdysozoa</taxon>
        <taxon>Arthropoda</taxon>
        <taxon>Hexapoda</taxon>
        <taxon>Insecta</taxon>
        <taxon>Pterygota</taxon>
        <taxon>Neoptera</taxon>
        <taxon>Endopterygota</taxon>
        <taxon>Diptera</taxon>
        <taxon>Nematocera</taxon>
        <taxon>Culicoidea</taxon>
        <taxon>Culicidae</taxon>
        <taxon>Culicinae</taxon>
        <taxon>Aedini</taxon>
        <taxon>Aedes</taxon>
        <taxon>Stegomyia</taxon>
    </lineage>
</organism>
<accession>Q16FF6</accession>
<evidence type="ECO:0000256" key="1">
    <source>
        <dbReference type="SAM" id="Coils"/>
    </source>
</evidence>
<reference evidence="2" key="2">
    <citation type="journal article" date="2007" name="Science">
        <title>Genome sequence of Aedes aegypti, a major arbovirus vector.</title>
        <authorList>
            <person name="Nene V."/>
            <person name="Wortman J.R."/>
            <person name="Lawson D."/>
            <person name="Haas B."/>
            <person name="Kodira C."/>
            <person name="Tu Z.J."/>
            <person name="Loftus B."/>
            <person name="Xi Z."/>
            <person name="Megy K."/>
            <person name="Grabherr M."/>
            <person name="Ren Q."/>
            <person name="Zdobnov E.M."/>
            <person name="Lobo N.F."/>
            <person name="Campbell K.S."/>
            <person name="Brown S.E."/>
            <person name="Bonaldo M.F."/>
            <person name="Zhu J."/>
            <person name="Sinkins S.P."/>
            <person name="Hogenkamp D.G."/>
            <person name="Amedeo P."/>
            <person name="Arensburger P."/>
            <person name="Atkinson P.W."/>
            <person name="Bidwell S."/>
            <person name="Biedler J."/>
            <person name="Birney E."/>
            <person name="Bruggner R.V."/>
            <person name="Costas J."/>
            <person name="Coy M.R."/>
            <person name="Crabtree J."/>
            <person name="Crawford M."/>
            <person name="Debruyn B."/>
            <person name="Decaprio D."/>
            <person name="Eiglmeier K."/>
            <person name="Eisenstadt E."/>
            <person name="El-Dorry H."/>
            <person name="Gelbart W.M."/>
            <person name="Gomes S.L."/>
            <person name="Hammond M."/>
            <person name="Hannick L.I."/>
            <person name="Hogan J.R."/>
            <person name="Holmes M.H."/>
            <person name="Jaffe D."/>
            <person name="Johnston J.S."/>
            <person name="Kennedy R.C."/>
            <person name="Koo H."/>
            <person name="Kravitz S."/>
            <person name="Kriventseva E.V."/>
            <person name="Kulp D."/>
            <person name="Labutti K."/>
            <person name="Lee E."/>
            <person name="Li S."/>
            <person name="Lovin D.D."/>
            <person name="Mao C."/>
            <person name="Mauceli E."/>
            <person name="Menck C.F."/>
            <person name="Miller J.R."/>
            <person name="Montgomery P."/>
            <person name="Mori A."/>
            <person name="Nascimento A.L."/>
            <person name="Naveira H.F."/>
            <person name="Nusbaum C."/>
            <person name="O'leary S."/>
            <person name="Orvis J."/>
            <person name="Pertea M."/>
            <person name="Quesneville H."/>
            <person name="Reidenbach K.R."/>
            <person name="Rogers Y.H."/>
            <person name="Roth C.W."/>
            <person name="Schneider J.R."/>
            <person name="Schatz M."/>
            <person name="Shumway M."/>
            <person name="Stanke M."/>
            <person name="Stinson E.O."/>
            <person name="Tubio J.M."/>
            <person name="Vanzee J.P."/>
            <person name="Verjovski-Almeida S."/>
            <person name="Werner D."/>
            <person name="White O."/>
            <person name="Wyder S."/>
            <person name="Zeng Q."/>
            <person name="Zhao Q."/>
            <person name="Zhao Y."/>
            <person name="Hill C.A."/>
            <person name="Raikhel A.S."/>
            <person name="Soares M.B."/>
            <person name="Knudson D.L."/>
            <person name="Lee N.H."/>
            <person name="Galagan J."/>
            <person name="Salzberg S.L."/>
            <person name="Paulsen I.T."/>
            <person name="Dimopoulos G."/>
            <person name="Collins F.H."/>
            <person name="Birren B."/>
            <person name="Fraser-Liggett C.M."/>
            <person name="Severson D.W."/>
        </authorList>
    </citation>
    <scope>NUCLEOTIDE SEQUENCE [LARGE SCALE GENOMIC DNA]</scope>
    <source>
        <strain evidence="2">Liverpool</strain>
    </source>
</reference>
<feature type="coiled-coil region" evidence="1">
    <location>
        <begin position="15"/>
        <end position="105"/>
    </location>
</feature>
<dbReference type="eggNOG" id="KOG2579">
    <property type="taxonomic scope" value="Eukaryota"/>
</dbReference>
<protein>
    <submittedName>
        <fullName evidence="2">AAEL014773-PA</fullName>
    </submittedName>
</protein>
<name>Q16FF6_AEDAE</name>
<dbReference type="Proteomes" id="UP000682892">
    <property type="component" value="Unassembled WGS sequence"/>
</dbReference>
<dbReference type="OMA" id="PVMEEIN"/>
<dbReference type="VEuPathDB" id="VectorBase:AAEL014773"/>
<dbReference type="PaxDb" id="7159-AAEL014773-PA"/>
<reference evidence="2" key="3">
    <citation type="submission" date="2012-09" db="EMBL/GenBank/DDBJ databases">
        <authorList>
            <consortium name="VectorBase"/>
        </authorList>
    </citation>
    <scope>NUCLEOTIDE SEQUENCE</scope>
    <source>
        <strain evidence="2">Liverpool</strain>
    </source>
</reference>
<keyword evidence="1" id="KW-0175">Coiled coil</keyword>
<dbReference type="EMBL" id="CH478451">
    <property type="protein sequence ID" value="EAT32969.1"/>
    <property type="molecule type" value="Genomic_DNA"/>
</dbReference>
<evidence type="ECO:0000313" key="2">
    <source>
        <dbReference type="EMBL" id="EAT32969.1"/>
    </source>
</evidence>
<reference evidence="2" key="1">
    <citation type="submission" date="2005-10" db="EMBL/GenBank/DDBJ databases">
        <authorList>
            <person name="Loftus B.J."/>
            <person name="Nene V.M."/>
            <person name="Hannick L.I."/>
            <person name="Bidwell S."/>
            <person name="Haas B."/>
            <person name="Amedeo P."/>
            <person name="Orvis J."/>
            <person name="Wortman J.R."/>
            <person name="White O.R."/>
            <person name="Salzberg S."/>
            <person name="Shumway M."/>
            <person name="Koo H."/>
            <person name="Zhao Y."/>
            <person name="Holmes M."/>
            <person name="Miller J."/>
            <person name="Schatz M."/>
            <person name="Pop M."/>
            <person name="Pai G."/>
            <person name="Utterback T."/>
            <person name="Rogers Y.-H."/>
            <person name="Kravitz S."/>
            <person name="Fraser C.M."/>
        </authorList>
    </citation>
    <scope>NUCLEOTIDE SEQUENCE</scope>
    <source>
        <strain evidence="2">Liverpool</strain>
    </source>
</reference>
<sequence>MLRNSNSPNKERLTVQWLSQSIAEIRSELAELQESSSNVSKDAQLRNQLMEDINTLRADYSTMRLELESLRSRQEKTEVLVRELREEAVQSAEDIRRSVNRQREKDKGTTGDVIC</sequence>
<dbReference type="AlphaFoldDB" id="Q16FF6"/>
<proteinExistence type="predicted"/>